<evidence type="ECO:0000256" key="2">
    <source>
        <dbReference type="ARBA" id="ARBA00007333"/>
    </source>
</evidence>
<evidence type="ECO:0000256" key="7">
    <source>
        <dbReference type="ARBA" id="ARBA00022990"/>
    </source>
</evidence>
<keyword evidence="17" id="KW-1185">Reference proteome</keyword>
<keyword evidence="5 15" id="KW-0375">Hydrogen ion transport</keyword>
<keyword evidence="11 15" id="KW-0066">ATP synthesis</keyword>
<dbReference type="EMBL" id="MNPL01024029">
    <property type="protein sequence ID" value="OQR68631.1"/>
    <property type="molecule type" value="Genomic_DNA"/>
</dbReference>
<keyword evidence="10" id="KW-0472">Membrane</keyword>
<keyword evidence="3 15" id="KW-0813">Transport</keyword>
<evidence type="ECO:0000256" key="8">
    <source>
        <dbReference type="ARBA" id="ARBA00023065"/>
    </source>
</evidence>
<comment type="subunit">
    <text evidence="13">Component of the ATP synthase complex composed at least of ATP5F1A/subunit alpha, ATP5F1B/subunit beta, ATP5MC1/subunit c (homooctomer), MT-ATP6/subunit a, MT-ATP8/subunit 8, ATP5ME/subunit e, ATP5MF/subunit f, ATP5MG/subunit g, ATP5MK/subunit k, ATP5MJ/subunit j, ATP5F1C/subunit gamma, ATP5F1D/subunit delta, ATP5F1E/subunit epsilon, ATP5PF/subunit F6, ATP5PB/subunit b, ATP5PD/subunit d, ATP5PO/subunit OSCP. ATP synthase complex consists of a soluble F(1) head domain (subunits alpha(3) and beta(3)) - the catalytic core - and a membrane F(0) domain - the membrane proton channel (subunits c, a, 8, e, f, g, k and j). These two domains are linked by a central stalk (subunits gamma, delta, and epsilon) rotating inside the F1 region and a stationary peripheral stalk (subunits F6, b, d, and OSCP).</text>
</comment>
<evidence type="ECO:0000256" key="9">
    <source>
        <dbReference type="ARBA" id="ARBA00023128"/>
    </source>
</evidence>
<reference evidence="16 17" key="1">
    <citation type="journal article" date="2017" name="Gigascience">
        <title>Draft genome of the honey bee ectoparasitic mite, Tropilaelaps mercedesae, is shaped by the parasitic life history.</title>
        <authorList>
            <person name="Dong X."/>
            <person name="Armstrong S.D."/>
            <person name="Xia D."/>
            <person name="Makepeace B.L."/>
            <person name="Darby A.C."/>
            <person name="Kadowaki T."/>
        </authorList>
    </citation>
    <scope>NUCLEOTIDE SEQUENCE [LARGE SCALE GENOMIC DNA]</scope>
    <source>
        <strain evidence="16">Wuxi-XJTLU</strain>
    </source>
</reference>
<dbReference type="InParanoid" id="A0A1V9X5H0"/>
<evidence type="ECO:0000313" key="17">
    <source>
        <dbReference type="Proteomes" id="UP000192247"/>
    </source>
</evidence>
<comment type="similarity">
    <text evidence="2 15">Belongs to the ATPase e subunit family.</text>
</comment>
<dbReference type="InterPro" id="IPR008386">
    <property type="entry name" value="ATP_synth_F0_esu_mt"/>
</dbReference>
<evidence type="ECO:0000256" key="14">
    <source>
        <dbReference type="ARBA" id="ARBA00074682"/>
    </source>
</evidence>
<keyword evidence="8 15" id="KW-0406">Ion transport</keyword>
<accession>A0A1V9X5H0</accession>
<evidence type="ECO:0000313" key="16">
    <source>
        <dbReference type="EMBL" id="OQR68631.1"/>
    </source>
</evidence>
<comment type="subunit">
    <text evidence="15">F-type ATPases have 2 components, CF(1) - the catalytic core - and CF(0) - the membrane proton channel. CF(1) and CF(0) have multiple subunits.</text>
</comment>
<dbReference type="GO" id="GO:0045259">
    <property type="term" value="C:proton-transporting ATP synthase complex"/>
    <property type="evidence" value="ECO:0007669"/>
    <property type="project" value="UniProtKB-UniRule"/>
</dbReference>
<protein>
    <recommendedName>
        <fullName evidence="14 15">ATP synthase F(0) complex subunit e, mitochondrial</fullName>
    </recommendedName>
</protein>
<evidence type="ECO:0000256" key="13">
    <source>
        <dbReference type="ARBA" id="ARBA00064647"/>
    </source>
</evidence>
<proteinExistence type="inferred from homology"/>
<evidence type="ECO:0000256" key="4">
    <source>
        <dbReference type="ARBA" id="ARBA00022547"/>
    </source>
</evidence>
<name>A0A1V9X5H0_9ACAR</name>
<evidence type="ECO:0000256" key="12">
    <source>
        <dbReference type="ARBA" id="ARBA00057306"/>
    </source>
</evidence>
<sequence>MATVLPEPLNVSPFIRGCRWMALIAGIGYGSFHYNRLSKKEARLRESRLQHQKQVAERKAAEKISLQRAEMLALAKETNTPIPPDFDKQYPIKAVGAE</sequence>
<evidence type="ECO:0000256" key="3">
    <source>
        <dbReference type="ARBA" id="ARBA00022448"/>
    </source>
</evidence>
<dbReference type="GO" id="GO:0015078">
    <property type="term" value="F:proton transmembrane transporter activity"/>
    <property type="evidence" value="ECO:0007669"/>
    <property type="project" value="InterPro"/>
</dbReference>
<gene>
    <name evidence="16" type="ORF">BIW11_12782</name>
</gene>
<evidence type="ECO:0000256" key="10">
    <source>
        <dbReference type="ARBA" id="ARBA00023136"/>
    </source>
</evidence>
<dbReference type="GO" id="GO:0005743">
    <property type="term" value="C:mitochondrial inner membrane"/>
    <property type="evidence" value="ECO:0007669"/>
    <property type="project" value="UniProtKB-SubCell"/>
</dbReference>
<dbReference type="FunCoup" id="A0A1V9X5H0">
    <property type="interactions" value="731"/>
</dbReference>
<dbReference type="PANTHER" id="PTHR12427">
    <property type="entry name" value="ATP SYNTHASE E CHAIN, MITOCHONDRIAL"/>
    <property type="match status" value="1"/>
</dbReference>
<dbReference type="OrthoDB" id="9982108at2759"/>
<evidence type="ECO:0000256" key="15">
    <source>
        <dbReference type="RuleBase" id="RU367005"/>
    </source>
</evidence>
<dbReference type="PANTHER" id="PTHR12427:SF1">
    <property type="entry name" value="ATP SYNTHASE SUBUNIT E, MITOCHONDRIAL"/>
    <property type="match status" value="1"/>
</dbReference>
<evidence type="ECO:0000256" key="11">
    <source>
        <dbReference type="ARBA" id="ARBA00023310"/>
    </source>
</evidence>
<organism evidence="16 17">
    <name type="scientific">Tropilaelaps mercedesae</name>
    <dbReference type="NCBI Taxonomy" id="418985"/>
    <lineage>
        <taxon>Eukaryota</taxon>
        <taxon>Metazoa</taxon>
        <taxon>Ecdysozoa</taxon>
        <taxon>Arthropoda</taxon>
        <taxon>Chelicerata</taxon>
        <taxon>Arachnida</taxon>
        <taxon>Acari</taxon>
        <taxon>Parasitiformes</taxon>
        <taxon>Mesostigmata</taxon>
        <taxon>Gamasina</taxon>
        <taxon>Dermanyssoidea</taxon>
        <taxon>Laelapidae</taxon>
        <taxon>Tropilaelaps</taxon>
    </lineage>
</organism>
<comment type="caution">
    <text evidence="16">The sequence shown here is derived from an EMBL/GenBank/DDBJ whole genome shotgun (WGS) entry which is preliminary data.</text>
</comment>
<evidence type="ECO:0000256" key="6">
    <source>
        <dbReference type="ARBA" id="ARBA00022792"/>
    </source>
</evidence>
<evidence type="ECO:0000256" key="1">
    <source>
        <dbReference type="ARBA" id="ARBA00004273"/>
    </source>
</evidence>
<keyword evidence="4 15" id="KW-0138">CF(0)</keyword>
<comment type="subcellular location">
    <subcellularLocation>
        <location evidence="1 15">Mitochondrion inner membrane</location>
    </subcellularLocation>
</comment>
<dbReference type="Pfam" id="PF05680">
    <property type="entry name" value="ATP-synt_E"/>
    <property type="match status" value="1"/>
</dbReference>
<keyword evidence="9 15" id="KW-0496">Mitochondrion</keyword>
<dbReference type="Proteomes" id="UP000192247">
    <property type="component" value="Unassembled WGS sequence"/>
</dbReference>
<dbReference type="STRING" id="418985.A0A1V9X5H0"/>
<comment type="function">
    <text evidence="12 15">Subunit e, of the mitochondrial membrane ATP synthase complex (F(1)F(0) ATP synthase or Complex V) that produces ATP from ADP in the presence of a proton gradient across the membrane which is generated by electron transport complexes of the respiratory chain. ATP synthase complex consist of a soluble F(1) head domain - the catalytic core - and a membrane F(1) domain - the membrane proton channel. These two domains are linked by a central stalk rotating inside the F(1) region and a stationary peripheral stalk. During catalysis, ATP synthesis in the catalytic domain of F(1) is coupled via a rotary mechanism of the central stalk subunits to proton translocation. In vivo, can only synthesize ATP although its ATP hydrolase activity can be activated artificially in vitro. Part of the complex F(0) domain.</text>
</comment>
<dbReference type="AlphaFoldDB" id="A0A1V9X5H0"/>
<keyword evidence="7" id="KW-0007">Acetylation</keyword>
<dbReference type="GO" id="GO:0015986">
    <property type="term" value="P:proton motive force-driven ATP synthesis"/>
    <property type="evidence" value="ECO:0007669"/>
    <property type="project" value="InterPro"/>
</dbReference>
<evidence type="ECO:0000256" key="5">
    <source>
        <dbReference type="ARBA" id="ARBA00022781"/>
    </source>
</evidence>
<keyword evidence="6 15" id="KW-0999">Mitochondrion inner membrane</keyword>